<gene>
    <name evidence="1" type="ORF">KDW95_03555</name>
</gene>
<accession>A0ABY5HK55</accession>
<evidence type="ECO:0000313" key="2">
    <source>
        <dbReference type="Proteomes" id="UP001058461"/>
    </source>
</evidence>
<protein>
    <submittedName>
        <fullName evidence="1">Uncharacterized protein</fullName>
    </submittedName>
</protein>
<proteinExistence type="predicted"/>
<keyword evidence="2" id="KW-1185">Reference proteome</keyword>
<name>A0ABY5HK55_9GAMM</name>
<reference evidence="1" key="1">
    <citation type="submission" date="2021-04" db="EMBL/GenBank/DDBJ databases">
        <title>Oceanospirillales bacteria with DddD are important DMSP degraders in coastal seawater.</title>
        <authorList>
            <person name="Liu J."/>
        </authorList>
    </citation>
    <scope>NUCLEOTIDE SEQUENCE</scope>
    <source>
        <strain evidence="1">D13-1</strain>
    </source>
</reference>
<dbReference type="Proteomes" id="UP001058461">
    <property type="component" value="Chromosome"/>
</dbReference>
<organism evidence="1 2">
    <name type="scientific">Marinobacterium rhizophilum</name>
    <dbReference type="NCBI Taxonomy" id="420402"/>
    <lineage>
        <taxon>Bacteria</taxon>
        <taxon>Pseudomonadati</taxon>
        <taxon>Pseudomonadota</taxon>
        <taxon>Gammaproteobacteria</taxon>
        <taxon>Oceanospirillales</taxon>
        <taxon>Oceanospirillaceae</taxon>
        <taxon>Marinobacterium</taxon>
    </lineage>
</organism>
<sequence length="178" mass="19430">MKRCLALLCVLALAVLGYGYWHGATHGAFSISLRLAGEKTQGSQILLAGAEVVLRDTQGLELARGRMDRRYNFVRLVHPAVGDCQDAEQAAAGSSAGRSAWQACFEAQSRWIPAWAEKVHSISLSTPGCRWPEIPVKVRTYGPDWLLWWVPLPHVGGKPYTYYSLSVSLPPPACGANP</sequence>
<dbReference type="EMBL" id="CP073347">
    <property type="protein sequence ID" value="UTW12765.1"/>
    <property type="molecule type" value="Genomic_DNA"/>
</dbReference>
<evidence type="ECO:0000313" key="1">
    <source>
        <dbReference type="EMBL" id="UTW12765.1"/>
    </source>
</evidence>
<dbReference type="RefSeq" id="WP_255854892.1">
    <property type="nucleotide sequence ID" value="NZ_CP073347.1"/>
</dbReference>